<dbReference type="EMBL" id="JAUSRG010000003">
    <property type="protein sequence ID" value="MDP9904635.1"/>
    <property type="molecule type" value="Genomic_DNA"/>
</dbReference>
<dbReference type="RefSeq" id="WP_306960450.1">
    <property type="nucleotide sequence ID" value="NZ_JAUSRG010000003.1"/>
</dbReference>
<comment type="caution">
    <text evidence="3">The sequence shown here is derived from an EMBL/GenBank/DDBJ whole genome shotgun (WGS) entry which is preliminary data.</text>
</comment>
<accession>A0AAP5DXG2</accession>
<dbReference type="Proteomes" id="UP001230951">
    <property type="component" value="Unassembled WGS sequence"/>
</dbReference>
<reference evidence="3 6" key="1">
    <citation type="submission" date="2023-07" db="EMBL/GenBank/DDBJ databases">
        <title>Sorghum-associated microbial communities from plants grown in Nebraska, USA.</title>
        <authorList>
            <person name="Schachtman D."/>
        </authorList>
    </citation>
    <scope>NUCLEOTIDE SEQUENCE</scope>
    <source>
        <strain evidence="3">DS1006</strain>
        <strain evidence="4 6">DS1016</strain>
    </source>
</reference>
<gene>
    <name evidence="2" type="ORF">J2S90_001590</name>
    <name evidence="3" type="ORF">J2S90_001611</name>
    <name evidence="4" type="ORF">J2S93_002342</name>
    <name evidence="5" type="ORF">J2S93_002363</name>
</gene>
<protein>
    <recommendedName>
        <fullName evidence="8">Secreted protein</fullName>
    </recommendedName>
</protein>
<evidence type="ECO:0000313" key="4">
    <source>
        <dbReference type="EMBL" id="MDQ0180915.1"/>
    </source>
</evidence>
<dbReference type="EMBL" id="JAUSTF010000004">
    <property type="protein sequence ID" value="MDQ0180915.1"/>
    <property type="molecule type" value="Genomic_DNA"/>
</dbReference>
<evidence type="ECO:0000313" key="2">
    <source>
        <dbReference type="EMBL" id="MDP9904635.1"/>
    </source>
</evidence>
<evidence type="ECO:0000313" key="6">
    <source>
        <dbReference type="Proteomes" id="UP001230951"/>
    </source>
</evidence>
<keyword evidence="6" id="KW-1185">Reference proteome</keyword>
<evidence type="ECO:0000313" key="7">
    <source>
        <dbReference type="Proteomes" id="UP001242995"/>
    </source>
</evidence>
<organism evidence="3 7">
    <name type="scientific">Arthrobacter bambusae</name>
    <dbReference type="NCBI Taxonomy" id="1338426"/>
    <lineage>
        <taxon>Bacteria</taxon>
        <taxon>Bacillati</taxon>
        <taxon>Actinomycetota</taxon>
        <taxon>Actinomycetes</taxon>
        <taxon>Micrococcales</taxon>
        <taxon>Micrococcaceae</taxon>
        <taxon>Arthrobacter</taxon>
    </lineage>
</organism>
<evidence type="ECO:0008006" key="8">
    <source>
        <dbReference type="Google" id="ProtNLM"/>
    </source>
</evidence>
<proteinExistence type="predicted"/>
<dbReference type="PROSITE" id="PS51257">
    <property type="entry name" value="PROKAR_LIPOPROTEIN"/>
    <property type="match status" value="1"/>
</dbReference>
<sequence length="147" mass="15049">MRLTKATTAVLALPVLAGCLLTGCGNAAPAPAPSATETVNALPAGVTQPTAVPTDVPNDANVRQNVKITDCSSADGGWAAKGTANNPGNKAVDYTITVFFTTDQATVLHTAQTKVAVEPGKSADWNITEKFPTTPKTLCVLRGVSTK</sequence>
<evidence type="ECO:0000313" key="5">
    <source>
        <dbReference type="EMBL" id="MDQ0180936.1"/>
    </source>
</evidence>
<feature type="chain" id="PRO_5044711724" description="Secreted protein" evidence="1">
    <location>
        <begin position="28"/>
        <end position="147"/>
    </location>
</feature>
<feature type="signal peptide" evidence="1">
    <location>
        <begin position="1"/>
        <end position="27"/>
    </location>
</feature>
<dbReference type="EMBL" id="JAUSTF010000004">
    <property type="protein sequence ID" value="MDQ0180936.1"/>
    <property type="molecule type" value="Genomic_DNA"/>
</dbReference>
<keyword evidence="1" id="KW-0732">Signal</keyword>
<evidence type="ECO:0000256" key="1">
    <source>
        <dbReference type="SAM" id="SignalP"/>
    </source>
</evidence>
<dbReference type="AlphaFoldDB" id="A0AAP5DXG2"/>
<dbReference type="Proteomes" id="UP001242995">
    <property type="component" value="Unassembled WGS sequence"/>
</dbReference>
<name>A0AAP5DXG2_9MICC</name>
<evidence type="ECO:0000313" key="3">
    <source>
        <dbReference type="EMBL" id="MDP9904656.1"/>
    </source>
</evidence>
<dbReference type="EMBL" id="JAUSRG010000003">
    <property type="protein sequence ID" value="MDP9904656.1"/>
    <property type="molecule type" value="Genomic_DNA"/>
</dbReference>